<dbReference type="EMBL" id="CM042015">
    <property type="protein sequence ID" value="KAI3711136.1"/>
    <property type="molecule type" value="Genomic_DNA"/>
</dbReference>
<keyword evidence="2" id="KW-1185">Reference proteome</keyword>
<reference evidence="1 2" key="2">
    <citation type="journal article" date="2022" name="Mol. Ecol. Resour.">
        <title>The genomes of chicory, endive, great burdock and yacon provide insights into Asteraceae paleo-polyploidization history and plant inulin production.</title>
        <authorList>
            <person name="Fan W."/>
            <person name="Wang S."/>
            <person name="Wang H."/>
            <person name="Wang A."/>
            <person name="Jiang F."/>
            <person name="Liu H."/>
            <person name="Zhao H."/>
            <person name="Xu D."/>
            <person name="Zhang Y."/>
        </authorList>
    </citation>
    <scope>NUCLEOTIDE SEQUENCE [LARGE SCALE GENOMIC DNA]</scope>
    <source>
        <strain evidence="2">cv. Punajuju</strain>
        <tissue evidence="1">Leaves</tissue>
    </source>
</reference>
<dbReference type="Proteomes" id="UP001055811">
    <property type="component" value="Linkage Group LG07"/>
</dbReference>
<evidence type="ECO:0000313" key="2">
    <source>
        <dbReference type="Proteomes" id="UP001055811"/>
    </source>
</evidence>
<reference evidence="2" key="1">
    <citation type="journal article" date="2022" name="Mol. Ecol. Resour.">
        <title>The genomes of chicory, endive, great burdock and yacon provide insights into Asteraceae palaeo-polyploidization history and plant inulin production.</title>
        <authorList>
            <person name="Fan W."/>
            <person name="Wang S."/>
            <person name="Wang H."/>
            <person name="Wang A."/>
            <person name="Jiang F."/>
            <person name="Liu H."/>
            <person name="Zhao H."/>
            <person name="Xu D."/>
            <person name="Zhang Y."/>
        </authorList>
    </citation>
    <scope>NUCLEOTIDE SEQUENCE [LARGE SCALE GENOMIC DNA]</scope>
    <source>
        <strain evidence="2">cv. Punajuju</strain>
    </source>
</reference>
<comment type="caution">
    <text evidence="1">The sequence shown here is derived from an EMBL/GenBank/DDBJ whole genome shotgun (WGS) entry which is preliminary data.</text>
</comment>
<gene>
    <name evidence="1" type="ORF">L2E82_41005</name>
</gene>
<accession>A0ACB9AN18</accession>
<organism evidence="1 2">
    <name type="scientific">Cichorium intybus</name>
    <name type="common">Chicory</name>
    <dbReference type="NCBI Taxonomy" id="13427"/>
    <lineage>
        <taxon>Eukaryota</taxon>
        <taxon>Viridiplantae</taxon>
        <taxon>Streptophyta</taxon>
        <taxon>Embryophyta</taxon>
        <taxon>Tracheophyta</taxon>
        <taxon>Spermatophyta</taxon>
        <taxon>Magnoliopsida</taxon>
        <taxon>eudicotyledons</taxon>
        <taxon>Gunneridae</taxon>
        <taxon>Pentapetalae</taxon>
        <taxon>asterids</taxon>
        <taxon>campanulids</taxon>
        <taxon>Asterales</taxon>
        <taxon>Asteraceae</taxon>
        <taxon>Cichorioideae</taxon>
        <taxon>Cichorieae</taxon>
        <taxon>Cichoriinae</taxon>
        <taxon>Cichorium</taxon>
    </lineage>
</organism>
<sequence>MWSRSFSSNNGILFFYLFEPGDRVEFDESIAEIETGKITIDIITPEAGFIQEFLVKQGDIVEPGMKVAIISKSGEGATTHVTSSIFES</sequence>
<proteinExistence type="predicted"/>
<protein>
    <submittedName>
        <fullName evidence="1">Uncharacterized protein</fullName>
    </submittedName>
</protein>
<name>A0ACB9AN18_CICIN</name>
<evidence type="ECO:0000313" key="1">
    <source>
        <dbReference type="EMBL" id="KAI3711136.1"/>
    </source>
</evidence>